<evidence type="ECO:0000313" key="2">
    <source>
        <dbReference type="Proteomes" id="UP000028524"/>
    </source>
</evidence>
<dbReference type="OrthoDB" id="5068804at2759"/>
<reference evidence="1 2" key="1">
    <citation type="journal article" date="2014" name="BMC Genomics">
        <title>Comparative genome sequencing reveals chemotype-specific gene clusters in the toxigenic black mold Stachybotrys.</title>
        <authorList>
            <person name="Semeiks J."/>
            <person name="Borek D."/>
            <person name="Otwinowski Z."/>
            <person name="Grishin N.V."/>
        </authorList>
    </citation>
    <scope>NUCLEOTIDE SEQUENCE [LARGE SCALE GENOMIC DNA]</scope>
    <source>
        <strain evidence="1 2">IBT 40285</strain>
    </source>
</reference>
<dbReference type="Proteomes" id="UP000028524">
    <property type="component" value="Unassembled WGS sequence"/>
</dbReference>
<gene>
    <name evidence="1" type="ORF">S40285_10755</name>
</gene>
<organism evidence="1 2">
    <name type="scientific">Stachybotrys chlorohalonatus (strain IBT 40285)</name>
    <dbReference type="NCBI Taxonomy" id="1283841"/>
    <lineage>
        <taxon>Eukaryota</taxon>
        <taxon>Fungi</taxon>
        <taxon>Dikarya</taxon>
        <taxon>Ascomycota</taxon>
        <taxon>Pezizomycotina</taxon>
        <taxon>Sordariomycetes</taxon>
        <taxon>Hypocreomycetidae</taxon>
        <taxon>Hypocreales</taxon>
        <taxon>Stachybotryaceae</taxon>
        <taxon>Stachybotrys</taxon>
    </lineage>
</organism>
<dbReference type="EMBL" id="KL660889">
    <property type="protein sequence ID" value="KFA60792.1"/>
    <property type="molecule type" value="Genomic_DNA"/>
</dbReference>
<sequence>MASNANTTQAPDSAQFHSFREAYKYFLESGFLFQSIPEIGELLETCGPDAESTDGFNKYFRDIVFAYPHLKKILELYPQNPVFARTIRADPIRYRAFTVDTKVDGNPGHPVMVYVWPRNTTLDLAVGSQAVEFTAVESNRLFYIPYPQIQGHLAEVHAQMDGGGM</sequence>
<protein>
    <submittedName>
        <fullName evidence="1">Uncharacterized protein</fullName>
    </submittedName>
</protein>
<name>A0A084QA07_STAC4</name>
<accession>A0A084QA07</accession>
<dbReference type="AlphaFoldDB" id="A0A084QA07"/>
<proteinExistence type="predicted"/>
<evidence type="ECO:0000313" key="1">
    <source>
        <dbReference type="EMBL" id="KFA60792.1"/>
    </source>
</evidence>
<keyword evidence="2" id="KW-1185">Reference proteome</keyword>
<dbReference type="HOGENOM" id="CLU_1611886_0_0_1"/>
<dbReference type="InParanoid" id="A0A084QA07"/>